<reference evidence="1 2" key="1">
    <citation type="journal article" date="2016" name="BMC Genomics">
        <title>Combined genomic and structural analyses of a cultured magnetotactic bacterium reveals its niche adaptation to a dynamic environment.</title>
        <authorList>
            <person name="Araujo A.C."/>
            <person name="Morillo V."/>
            <person name="Cypriano J."/>
            <person name="Teixeira L.C."/>
            <person name="Leao P."/>
            <person name="Lyra S."/>
            <person name="Almeida L.G."/>
            <person name="Bazylinski D.A."/>
            <person name="Vasconcellos A.T."/>
            <person name="Abreu F."/>
            <person name="Lins U."/>
        </authorList>
    </citation>
    <scope>NUCLEOTIDE SEQUENCE [LARGE SCALE GENOMIC DNA]</scope>
    <source>
        <strain evidence="1 2">IT-1</strain>
    </source>
</reference>
<dbReference type="Gene3D" id="3.40.50.11190">
    <property type="match status" value="1"/>
</dbReference>
<proteinExistence type="predicted"/>
<name>A0A1Y2K0H1_9PROT</name>
<protein>
    <submittedName>
        <fullName evidence="1">Putative polysaccharide biosynthesis protein</fullName>
    </submittedName>
</protein>
<dbReference type="EMBL" id="LVJN01000020">
    <property type="protein sequence ID" value="OSM01518.1"/>
    <property type="molecule type" value="Genomic_DNA"/>
</dbReference>
<evidence type="ECO:0000313" key="2">
    <source>
        <dbReference type="Proteomes" id="UP000194003"/>
    </source>
</evidence>
<gene>
    <name evidence="1" type="ORF">MAIT1_01505</name>
</gene>
<organism evidence="1 2">
    <name type="scientific">Magnetofaba australis IT-1</name>
    <dbReference type="NCBI Taxonomy" id="1434232"/>
    <lineage>
        <taxon>Bacteria</taxon>
        <taxon>Pseudomonadati</taxon>
        <taxon>Pseudomonadota</taxon>
        <taxon>Magnetococcia</taxon>
        <taxon>Magnetococcales</taxon>
        <taxon>Magnetococcaceae</taxon>
        <taxon>Magnetofaba</taxon>
    </lineage>
</organism>
<comment type="caution">
    <text evidence="1">The sequence shown here is derived from an EMBL/GenBank/DDBJ whole genome shotgun (WGS) entry which is preliminary data.</text>
</comment>
<evidence type="ECO:0000313" key="1">
    <source>
        <dbReference type="EMBL" id="OSM01518.1"/>
    </source>
</evidence>
<accession>A0A1Y2K0H1</accession>
<dbReference type="AlphaFoldDB" id="A0A1Y2K0H1"/>
<dbReference type="Proteomes" id="UP000194003">
    <property type="component" value="Unassembled WGS sequence"/>
</dbReference>
<keyword evidence="2" id="KW-1185">Reference proteome</keyword>
<sequence>MFHLSDADAAPLARKRGFDVEPWPDPLADLPGAHLLLSDSVLVDWDASRAWDAARHPRRAAIVDDGDTPVDAHFLINPNISGEEVDYADSLYCELLAGPDYALLDPRLPRYGKILNRKNVLVNLRGCAPDHQAGELVDALLQQLPDVHVDLLTEALFTRAGWAPHVAERGSDRRHAHYGAHPPDLMHRACCYIGAADDAAVAAAAAGMSLLLYDPAPKRALAVRAFGQFGARILSRWDPDAIAEMMAQERRMGPPSRLAQRLDGRGAERLARRLLSDL</sequence>